<accession>A0ABR3S828</accession>
<sequence length="248" mass="28016">MSPITKEVIETERLRLIRISDTSLTGDHLKWFHANWVDPVATSWRYTLPLPHAAQADVRSLHGKCKTLEESQAWFTEHLERYDTITYIVFSRFNAEGEELEYPGEVLGNVGLRTQAKGAELPPFPRDTAAPTSDQTPTDPSTPPLSSLDIHKPFNLRSLGYSFLQIAWGKGYATEAGRAVIDAYREGTKEAREKGEVYYVEAIWSPENVASGKVLGKLGFRTIGYKEEERVWLAGDWRYGYNVSGLYV</sequence>
<dbReference type="InterPro" id="IPR051531">
    <property type="entry name" value="N-acetyltransferase"/>
</dbReference>
<reference evidence="3 4" key="1">
    <citation type="submission" date="2024-02" db="EMBL/GenBank/DDBJ databases">
        <title>De novo assembly and annotation of 12 fungi associated with fruit tree decline syndrome in Ontario, Canada.</title>
        <authorList>
            <person name="Sulman M."/>
            <person name="Ellouze W."/>
            <person name="Ilyukhin E."/>
        </authorList>
    </citation>
    <scope>NUCLEOTIDE SEQUENCE [LARGE SCALE GENOMIC DNA]</scope>
    <source>
        <strain evidence="3 4">M42-189</strain>
    </source>
</reference>
<feature type="compositionally biased region" description="Low complexity" evidence="1">
    <location>
        <begin position="127"/>
        <end position="147"/>
    </location>
</feature>
<protein>
    <recommendedName>
        <fullName evidence="2">N-acetyltransferase domain-containing protein</fullName>
    </recommendedName>
</protein>
<keyword evidence="4" id="KW-1185">Reference proteome</keyword>
<evidence type="ECO:0000259" key="2">
    <source>
        <dbReference type="Pfam" id="PF13302"/>
    </source>
</evidence>
<dbReference type="Proteomes" id="UP001521785">
    <property type="component" value="Unassembled WGS sequence"/>
</dbReference>
<name>A0ABR3S828_9PLEO</name>
<dbReference type="InterPro" id="IPR016181">
    <property type="entry name" value="Acyl_CoA_acyltransferase"/>
</dbReference>
<dbReference type="SUPFAM" id="SSF55729">
    <property type="entry name" value="Acyl-CoA N-acyltransferases (Nat)"/>
    <property type="match status" value="1"/>
</dbReference>
<feature type="domain" description="N-acetyltransferase" evidence="2">
    <location>
        <begin position="157"/>
        <end position="221"/>
    </location>
</feature>
<dbReference type="PANTHER" id="PTHR43792">
    <property type="entry name" value="GNAT FAMILY, PUTATIVE (AFU_ORTHOLOGUE AFUA_3G00765)-RELATED-RELATED"/>
    <property type="match status" value="1"/>
</dbReference>
<evidence type="ECO:0000313" key="4">
    <source>
        <dbReference type="Proteomes" id="UP001521785"/>
    </source>
</evidence>
<evidence type="ECO:0000313" key="3">
    <source>
        <dbReference type="EMBL" id="KAL1612787.1"/>
    </source>
</evidence>
<comment type="caution">
    <text evidence="3">The sequence shown here is derived from an EMBL/GenBank/DDBJ whole genome shotgun (WGS) entry which is preliminary data.</text>
</comment>
<dbReference type="Gene3D" id="3.40.630.30">
    <property type="match status" value="1"/>
</dbReference>
<dbReference type="InterPro" id="IPR000182">
    <property type="entry name" value="GNAT_dom"/>
</dbReference>
<organism evidence="3 4">
    <name type="scientific">Paraconiothyrium brasiliense</name>
    <dbReference type="NCBI Taxonomy" id="300254"/>
    <lineage>
        <taxon>Eukaryota</taxon>
        <taxon>Fungi</taxon>
        <taxon>Dikarya</taxon>
        <taxon>Ascomycota</taxon>
        <taxon>Pezizomycotina</taxon>
        <taxon>Dothideomycetes</taxon>
        <taxon>Pleosporomycetidae</taxon>
        <taxon>Pleosporales</taxon>
        <taxon>Massarineae</taxon>
        <taxon>Didymosphaeriaceae</taxon>
        <taxon>Paraconiothyrium</taxon>
    </lineage>
</organism>
<gene>
    <name evidence="3" type="ORF">SLS60_001016</name>
</gene>
<dbReference type="Pfam" id="PF13302">
    <property type="entry name" value="Acetyltransf_3"/>
    <property type="match status" value="1"/>
</dbReference>
<proteinExistence type="predicted"/>
<feature type="region of interest" description="Disordered" evidence="1">
    <location>
        <begin position="118"/>
        <end position="147"/>
    </location>
</feature>
<dbReference type="EMBL" id="JAKJXO020000001">
    <property type="protein sequence ID" value="KAL1612787.1"/>
    <property type="molecule type" value="Genomic_DNA"/>
</dbReference>
<evidence type="ECO:0000256" key="1">
    <source>
        <dbReference type="SAM" id="MobiDB-lite"/>
    </source>
</evidence>
<dbReference type="PANTHER" id="PTHR43792:SF1">
    <property type="entry name" value="N-ACETYLTRANSFERASE DOMAIN-CONTAINING PROTEIN"/>
    <property type="match status" value="1"/>
</dbReference>